<reference evidence="3" key="1">
    <citation type="submission" date="2022-03" db="EMBL/GenBank/DDBJ databases">
        <authorList>
            <person name="Martin C."/>
        </authorList>
    </citation>
    <scope>NUCLEOTIDE SEQUENCE</scope>
</reference>
<comment type="caution">
    <text evidence="1">Lacks conserved residue(s) required for the propagation of feature annotation.</text>
</comment>
<dbReference type="OrthoDB" id="6114996at2759"/>
<name>A0A8S4PU80_OWEFU</name>
<dbReference type="EMBL" id="CAIIXF020000010">
    <property type="protein sequence ID" value="CAH1796732.1"/>
    <property type="molecule type" value="Genomic_DNA"/>
</dbReference>
<dbReference type="PROSITE" id="PS50026">
    <property type="entry name" value="EGF_3"/>
    <property type="match status" value="1"/>
</dbReference>
<protein>
    <recommendedName>
        <fullName evidence="2">EGF-like domain-containing protein</fullName>
    </recommendedName>
</protein>
<feature type="non-terminal residue" evidence="3">
    <location>
        <position position="175"/>
    </location>
</feature>
<dbReference type="Pfam" id="PF12248">
    <property type="entry name" value="Methyltransf_FA"/>
    <property type="match status" value="1"/>
</dbReference>
<proteinExistence type="predicted"/>
<comment type="caution">
    <text evidence="3">The sequence shown here is derived from an EMBL/GenBank/DDBJ whole genome shotgun (WGS) entry which is preliminary data.</text>
</comment>
<dbReference type="AlphaFoldDB" id="A0A8S4PU80"/>
<evidence type="ECO:0000313" key="3">
    <source>
        <dbReference type="EMBL" id="CAH1796732.1"/>
    </source>
</evidence>
<feature type="disulfide bond" evidence="1">
    <location>
        <begin position="20"/>
        <end position="29"/>
    </location>
</feature>
<organism evidence="3 4">
    <name type="scientific">Owenia fusiformis</name>
    <name type="common">Polychaete worm</name>
    <dbReference type="NCBI Taxonomy" id="6347"/>
    <lineage>
        <taxon>Eukaryota</taxon>
        <taxon>Metazoa</taxon>
        <taxon>Spiralia</taxon>
        <taxon>Lophotrochozoa</taxon>
        <taxon>Annelida</taxon>
        <taxon>Polychaeta</taxon>
        <taxon>Sedentaria</taxon>
        <taxon>Canalipalpata</taxon>
        <taxon>Sabellida</taxon>
        <taxon>Oweniida</taxon>
        <taxon>Oweniidae</taxon>
        <taxon>Owenia</taxon>
    </lineage>
</organism>
<keyword evidence="1" id="KW-1015">Disulfide bond</keyword>
<keyword evidence="1" id="KW-0245">EGF-like domain</keyword>
<feature type="domain" description="EGF-like" evidence="2">
    <location>
        <begin position="1"/>
        <end position="30"/>
    </location>
</feature>
<dbReference type="PANTHER" id="PTHR36695">
    <property type="entry name" value="AGAP008648-PA"/>
    <property type="match status" value="1"/>
</dbReference>
<gene>
    <name evidence="3" type="ORF">OFUS_LOCUS21112</name>
</gene>
<evidence type="ECO:0000313" key="4">
    <source>
        <dbReference type="Proteomes" id="UP000749559"/>
    </source>
</evidence>
<sequence length="175" mass="19373">ENGGTCTVTGTSPFDFICDCVHWISGETCNQPVPIITPNDYYFTHTPIDVTGKDFFTFDVQACHDGHVQLSKTAGNLDVDTYEILLQGWDSTTKTSAIRDERQGSLKVSHNEQIVFCDATTSFWISWADGYIEVGKGHVYGTDTFLQWDDPSPHSVNAVQFTTGFGVTGTWTVML</sequence>
<dbReference type="InterPro" id="IPR000742">
    <property type="entry name" value="EGF"/>
</dbReference>
<keyword evidence="4" id="KW-1185">Reference proteome</keyword>
<dbReference type="PROSITE" id="PS00022">
    <property type="entry name" value="EGF_1"/>
    <property type="match status" value="1"/>
</dbReference>
<dbReference type="PANTHER" id="PTHR36695:SF12">
    <property type="entry name" value="AGAP008648-PA"/>
    <property type="match status" value="1"/>
</dbReference>
<evidence type="ECO:0000259" key="2">
    <source>
        <dbReference type="PROSITE" id="PS50026"/>
    </source>
</evidence>
<dbReference type="InterPro" id="IPR022041">
    <property type="entry name" value="Methyltransf_FA"/>
</dbReference>
<accession>A0A8S4PU80</accession>
<evidence type="ECO:0000256" key="1">
    <source>
        <dbReference type="PROSITE-ProRule" id="PRU00076"/>
    </source>
</evidence>
<dbReference type="Proteomes" id="UP000749559">
    <property type="component" value="Unassembled WGS sequence"/>
</dbReference>